<organism evidence="1 2">
    <name type="scientific">Rhabditophanes sp. KR3021</name>
    <dbReference type="NCBI Taxonomy" id="114890"/>
    <lineage>
        <taxon>Eukaryota</taxon>
        <taxon>Metazoa</taxon>
        <taxon>Ecdysozoa</taxon>
        <taxon>Nematoda</taxon>
        <taxon>Chromadorea</taxon>
        <taxon>Rhabditida</taxon>
        <taxon>Tylenchina</taxon>
        <taxon>Panagrolaimomorpha</taxon>
        <taxon>Strongyloidoidea</taxon>
        <taxon>Alloionematidae</taxon>
        <taxon>Rhabditophanes</taxon>
    </lineage>
</organism>
<name>A0AC35TK00_9BILA</name>
<proteinExistence type="predicted"/>
<dbReference type="WBParaSite" id="RSKR_0000119800.1">
    <property type="protein sequence ID" value="RSKR_0000119800.1"/>
    <property type="gene ID" value="RSKR_0000119800"/>
</dbReference>
<evidence type="ECO:0000313" key="1">
    <source>
        <dbReference type="Proteomes" id="UP000095286"/>
    </source>
</evidence>
<reference evidence="2" key="1">
    <citation type="submission" date="2016-11" db="UniProtKB">
        <authorList>
            <consortium name="WormBaseParasite"/>
        </authorList>
    </citation>
    <scope>IDENTIFICATION</scope>
    <source>
        <strain evidence="2">KR3021</strain>
    </source>
</reference>
<dbReference type="Proteomes" id="UP000095286">
    <property type="component" value="Unplaced"/>
</dbReference>
<evidence type="ECO:0000313" key="2">
    <source>
        <dbReference type="WBParaSite" id="RSKR_0000119800.1"/>
    </source>
</evidence>
<accession>A0AC35TK00</accession>
<sequence>MATKSAGQVQFSVSEASVTGDVVEDTAHPFTGLLAHLAGRKEKLINDLGVVRDLKVQSIKGKKLNASQMKSIEHMDYIHDTIDLMTNLVNFVEKEDVLLQKRIQQEKTVQKQARVQEDVALLTQFLHFKGLIASLGELDVQAYVKELPKTKKYTESQVRGLLSLVDSFNCERHFGQGHDVNHTSESRDSLTKVVHVISGSKKTVVGDVHGRRCFEIINDLAGKYPAFNQLEELVEEIEEVLEAAEVAVCEGSPLEAPVGKSTVILVENVVDGQQCAELDNPNTSAHFEIGTFAIPTENDDPSGRGVAGNEASPVSTVGTENKSPVGEQGDDGKKRVWANSRKSKGQKEGKEFKPRGDGEFKPRGEGEFKPRRNGDFKPRGDGEFKPRGDGEFRPRRNGDFKPRGDGEFKPRGEGSNWKPRREGNGERRDVEPSAGQSLIESSGDGDDFKMVSRRSDDSNRKPFKNANNTSRTFNRPHNGPRQNAPTTTGPSRQ</sequence>
<protein>
    <submittedName>
        <fullName evidence="2">Caprin-1_dimer domain-containing protein</fullName>
    </submittedName>
</protein>